<sequence>MLTVWGRRNAFNVQKVMWLVDELALAHRHVPAGGQFGVLDTPDFLAMNPHGRIPVIDDGGTVVWESHSILRYLAARYGRPGFWHDNPAEQSRADRWMDWSQTTLQPTFLNGVFRGYFRTPPEQRDTVRVEQSIAQCAQHFQALDAALAGQPFLAGDTLTLADIAAGTHLYRYFELDIARPDIPHVQAWYERLKARPAYRTHVMIPFDDLRGRLDQASGRQRIGL</sequence>
<dbReference type="Gene3D" id="3.40.30.10">
    <property type="entry name" value="Glutaredoxin"/>
    <property type="match status" value="1"/>
</dbReference>
<dbReference type="InterPro" id="IPR004045">
    <property type="entry name" value="Glutathione_S-Trfase_N"/>
</dbReference>
<dbReference type="SUPFAM" id="SSF47616">
    <property type="entry name" value="GST C-terminal domain-like"/>
    <property type="match status" value="1"/>
</dbReference>
<evidence type="ECO:0000256" key="1">
    <source>
        <dbReference type="ARBA" id="ARBA00007409"/>
    </source>
</evidence>
<dbReference type="InterPro" id="IPR040079">
    <property type="entry name" value="Glutathione_S-Trfase"/>
</dbReference>
<dbReference type="Proteomes" id="UP000494109">
    <property type="component" value="Unassembled WGS sequence"/>
</dbReference>
<dbReference type="PROSITE" id="PS50404">
    <property type="entry name" value="GST_NTER"/>
    <property type="match status" value="1"/>
</dbReference>
<evidence type="ECO:0000256" key="2">
    <source>
        <dbReference type="ARBA" id="ARBA00022679"/>
    </source>
</evidence>
<feature type="domain" description="GST C-terminal" evidence="5">
    <location>
        <begin position="86"/>
        <end position="217"/>
    </location>
</feature>
<dbReference type="EMBL" id="CABVQS010000011">
    <property type="protein sequence ID" value="VWD18651.1"/>
    <property type="molecule type" value="Genomic_DNA"/>
</dbReference>
<dbReference type="GO" id="GO:0016740">
    <property type="term" value="F:transferase activity"/>
    <property type="evidence" value="ECO:0007669"/>
    <property type="project" value="UniProtKB-KW"/>
</dbReference>
<dbReference type="InterPro" id="IPR036282">
    <property type="entry name" value="Glutathione-S-Trfase_C_sf"/>
</dbReference>
<dbReference type="Gene3D" id="1.20.1050.10">
    <property type="match status" value="1"/>
</dbReference>
<dbReference type="PANTHER" id="PTHR44051">
    <property type="entry name" value="GLUTATHIONE S-TRANSFERASE-RELATED"/>
    <property type="match status" value="1"/>
</dbReference>
<dbReference type="InterPro" id="IPR036249">
    <property type="entry name" value="Thioredoxin-like_sf"/>
</dbReference>
<comment type="similarity">
    <text evidence="1 3">Belongs to the GST superfamily.</text>
</comment>
<evidence type="ECO:0000313" key="7">
    <source>
        <dbReference type="Proteomes" id="UP000494109"/>
    </source>
</evidence>
<dbReference type="CDD" id="cd03047">
    <property type="entry name" value="GST_N_2"/>
    <property type="match status" value="1"/>
</dbReference>
<feature type="domain" description="GST N-terminal" evidence="4">
    <location>
        <begin position="1"/>
        <end position="81"/>
    </location>
</feature>
<dbReference type="InterPro" id="IPR010987">
    <property type="entry name" value="Glutathione-S-Trfase_C-like"/>
</dbReference>
<dbReference type="RefSeq" id="WP_089448978.1">
    <property type="nucleotide sequence ID" value="NZ_CABVQS010000011.1"/>
</dbReference>
<dbReference type="Pfam" id="PF02798">
    <property type="entry name" value="GST_N"/>
    <property type="match status" value="1"/>
</dbReference>
<evidence type="ECO:0000313" key="6">
    <source>
        <dbReference type="EMBL" id="VWD18651.1"/>
    </source>
</evidence>
<gene>
    <name evidence="6" type="ORF">BCO71033_02988</name>
</gene>
<accession>A0A6P2Y957</accession>
<dbReference type="FunFam" id="3.40.30.10:FF:000039">
    <property type="entry name" value="Glutathione S-transferase domain"/>
    <property type="match status" value="1"/>
</dbReference>
<dbReference type="PANTHER" id="PTHR44051:SF19">
    <property type="entry name" value="DISULFIDE-BOND OXIDOREDUCTASE YFCG"/>
    <property type="match status" value="1"/>
</dbReference>
<dbReference type="InterPro" id="IPR004046">
    <property type="entry name" value="GST_C"/>
</dbReference>
<dbReference type="Pfam" id="PF00043">
    <property type="entry name" value="GST_C"/>
    <property type="match status" value="1"/>
</dbReference>
<dbReference type="CDD" id="cd03180">
    <property type="entry name" value="GST_C_2"/>
    <property type="match status" value="1"/>
</dbReference>
<dbReference type="SFLD" id="SFLDG01150">
    <property type="entry name" value="Main.1:_Beta-like"/>
    <property type="match status" value="1"/>
</dbReference>
<dbReference type="SFLD" id="SFLDG00358">
    <property type="entry name" value="Main_(cytGST)"/>
    <property type="match status" value="1"/>
</dbReference>
<name>A0A6P2Y957_9BURK</name>
<keyword evidence="2 6" id="KW-0808">Transferase</keyword>
<dbReference type="SFLD" id="SFLDS00019">
    <property type="entry name" value="Glutathione_Transferase_(cytos"/>
    <property type="match status" value="1"/>
</dbReference>
<evidence type="ECO:0000256" key="3">
    <source>
        <dbReference type="RuleBase" id="RU003494"/>
    </source>
</evidence>
<dbReference type="PROSITE" id="PS50405">
    <property type="entry name" value="GST_CTER"/>
    <property type="match status" value="1"/>
</dbReference>
<evidence type="ECO:0000259" key="4">
    <source>
        <dbReference type="PROSITE" id="PS50404"/>
    </source>
</evidence>
<reference evidence="6 7" key="1">
    <citation type="submission" date="2019-09" db="EMBL/GenBank/DDBJ databases">
        <authorList>
            <person name="Depoorter E."/>
        </authorList>
    </citation>
    <scope>NUCLEOTIDE SEQUENCE [LARGE SCALE GENOMIC DNA]</scope>
    <source>
        <strain evidence="6">R-71033</strain>
    </source>
</reference>
<dbReference type="SUPFAM" id="SSF52833">
    <property type="entry name" value="Thioredoxin-like"/>
    <property type="match status" value="1"/>
</dbReference>
<proteinExistence type="inferred from homology"/>
<evidence type="ECO:0000259" key="5">
    <source>
        <dbReference type="PROSITE" id="PS50405"/>
    </source>
</evidence>
<protein>
    <submittedName>
        <fullName evidence="6">Glutathione S-transferase</fullName>
    </submittedName>
</protein>
<organism evidence="6 7">
    <name type="scientific">Burkholderia contaminans</name>
    <dbReference type="NCBI Taxonomy" id="488447"/>
    <lineage>
        <taxon>Bacteria</taxon>
        <taxon>Pseudomonadati</taxon>
        <taxon>Pseudomonadota</taxon>
        <taxon>Betaproteobacteria</taxon>
        <taxon>Burkholderiales</taxon>
        <taxon>Burkholderiaceae</taxon>
        <taxon>Burkholderia</taxon>
        <taxon>Burkholderia cepacia complex</taxon>
    </lineage>
</organism>
<dbReference type="AlphaFoldDB" id="A0A6P2Y957"/>